<dbReference type="Pfam" id="PF00271">
    <property type="entry name" value="Helicase_C"/>
    <property type="match status" value="1"/>
</dbReference>
<protein>
    <submittedName>
        <fullName evidence="7">SNF2 helicase associated domain-containing protein</fullName>
    </submittedName>
</protein>
<evidence type="ECO:0000259" key="5">
    <source>
        <dbReference type="PROSITE" id="PS51192"/>
    </source>
</evidence>
<dbReference type="Proteomes" id="UP000637757">
    <property type="component" value="Unassembled WGS sequence"/>
</dbReference>
<dbReference type="InterPro" id="IPR038718">
    <property type="entry name" value="SNF2-like_sf"/>
</dbReference>
<feature type="coiled-coil region" evidence="3">
    <location>
        <begin position="1016"/>
        <end position="1051"/>
    </location>
</feature>
<dbReference type="Pfam" id="PF04434">
    <property type="entry name" value="SWIM"/>
    <property type="match status" value="1"/>
</dbReference>
<dbReference type="Pfam" id="PF00176">
    <property type="entry name" value="SNF2-rel_dom"/>
    <property type="match status" value="1"/>
</dbReference>
<dbReference type="PROSITE" id="PS50966">
    <property type="entry name" value="ZF_SWIM"/>
    <property type="match status" value="1"/>
</dbReference>
<dbReference type="Gene3D" id="3.40.50.300">
    <property type="entry name" value="P-loop containing nucleotide triphosphate hydrolases"/>
    <property type="match status" value="1"/>
</dbReference>
<evidence type="ECO:0000256" key="1">
    <source>
        <dbReference type="ARBA" id="ARBA00022801"/>
    </source>
</evidence>
<evidence type="ECO:0000259" key="4">
    <source>
        <dbReference type="PROSITE" id="PS50966"/>
    </source>
</evidence>
<dbReference type="SMART" id="SM00490">
    <property type="entry name" value="HELICc"/>
    <property type="match status" value="1"/>
</dbReference>
<organism evidence="7 8">
    <name type="scientific">Enterococcus lacertideformus</name>
    <dbReference type="NCBI Taxonomy" id="2771493"/>
    <lineage>
        <taxon>Bacteria</taxon>
        <taxon>Bacillati</taxon>
        <taxon>Bacillota</taxon>
        <taxon>Bacilli</taxon>
        <taxon>Lactobacillales</taxon>
        <taxon>Enterococcaceae</taxon>
        <taxon>Enterococcus</taxon>
    </lineage>
</organism>
<sequence length="1064" mass="123285">MKWSIPEKVIARGRQYLQEGRVLSVVPDQEEKIWHAEVLGSELYMVDLDGTAKEVDFCQCPYWEEHKYCKHTVAVELYLRSKNISRMIKADQTIIEPVKESSEGEILTKGFSRLKIKTTSSMIQPLIVEYQVESIETNHYHPELAILAIYLRIGYLENPKKTYIVKNIFDFLHSYIENERYTVNKQYQFYLDKRAFQVEDQEILTGLAGCAQTQLLLGTNGLQVKGKLDKRYLLLPIEQAKALLEQMNQTTRLQMKIEESFYQGIHFSKNEKPLAFEVTKIDNSYQLKALNEFELFFTHYQWGMIQGTFYSLTKYQQAIYLTWKQLMRRFETPEVLFMKRELSSLFKEIIPLLSEIGQVTITEEVKAEIADVPVEFVFFFRKTKGKIQARIDFVYEEVIFSTDKKHEAVSDSSSEVLRDKAQEQRVLDLFKLYRYHKNETGYERVLPTGEELYAFFRTELAVFRQFGEVRLGKKLRELYLDAQRHQPKIEVEEANSWLDIRFDVTGINEHEIDQVLQSLLRNDAFYTLENGQVLSFDSEEFQQTSQILQQFREALRSEEGTIHVPKNQGLIIQDKLSGSDATFGGSYQKMLQDLLHPEQYQASLPKGLKADLRDYQKQGFKWLKMLGNYQFGGILADEMGLGKTLQTIAYLLSEKEEKGMLSALIVAPASLVYNWQAEVKKFAPSLSIQVVNGNKKEREELLAREADIRVTSYASLRQDVTDYQEHSINYLILDEAQMVKNSSTKTAQALRELSVPQRFALSGTPIENNLEELWSLFATIMPGFFPNKTHFRELSPEEIARMIRPFVLRRDKQTVLNDLPEKTEMNLYSALTEEQKTVYLAYLRKMREEISSMDSDSFKKNRISILAGLTRLRQVCCDPRLFLEDYQGGSGKLEQVKDLLVAAKENNRRVLLFSQFTGMLTILQEELAELGLSTFYLRGSTKPQDRLTMVDAFNEGERDVFLISLKAGGTGLNLTGADTVILYDLWWNPAIEEQAAGRAHRIGQKNVVEVWRMIAEGTIEERMDSLQQEKRELFQKVIQGSEEQLTKLTEEDIRMILSVGELEE</sequence>
<keyword evidence="3" id="KW-0175">Coiled coil</keyword>
<name>A0A931AX63_9ENTE</name>
<dbReference type="EMBL" id="JADAKE010000020">
    <property type="protein sequence ID" value="MBF8808540.1"/>
    <property type="molecule type" value="Genomic_DNA"/>
</dbReference>
<dbReference type="InterPro" id="IPR007527">
    <property type="entry name" value="Znf_SWIM"/>
</dbReference>
<evidence type="ECO:0000313" key="7">
    <source>
        <dbReference type="EMBL" id="MBF8808540.1"/>
    </source>
</evidence>
<dbReference type="SUPFAM" id="SSF52540">
    <property type="entry name" value="P-loop containing nucleoside triphosphate hydrolases"/>
    <property type="match status" value="2"/>
</dbReference>
<dbReference type="FunFam" id="3.40.50.300:FF:000533">
    <property type="entry name" value="Helicase, Snf2 family"/>
    <property type="match status" value="1"/>
</dbReference>
<dbReference type="InterPro" id="IPR001650">
    <property type="entry name" value="Helicase_C-like"/>
</dbReference>
<dbReference type="InterPro" id="IPR014001">
    <property type="entry name" value="Helicase_ATP-bd"/>
</dbReference>
<keyword evidence="2" id="KW-0862">Zinc</keyword>
<dbReference type="CDD" id="cd18793">
    <property type="entry name" value="SF2_C_SNF"/>
    <property type="match status" value="1"/>
</dbReference>
<keyword evidence="8" id="KW-1185">Reference proteome</keyword>
<dbReference type="InterPro" id="IPR027417">
    <property type="entry name" value="P-loop_NTPase"/>
</dbReference>
<evidence type="ECO:0000313" key="8">
    <source>
        <dbReference type="Proteomes" id="UP000637757"/>
    </source>
</evidence>
<dbReference type="PROSITE" id="PS51192">
    <property type="entry name" value="HELICASE_ATP_BIND_1"/>
    <property type="match status" value="1"/>
</dbReference>
<keyword evidence="2" id="KW-0863">Zinc-finger</keyword>
<dbReference type="PANTHER" id="PTHR10799">
    <property type="entry name" value="SNF2/RAD54 HELICASE FAMILY"/>
    <property type="match status" value="1"/>
</dbReference>
<feature type="domain" description="Helicase C-terminal" evidence="6">
    <location>
        <begin position="895"/>
        <end position="1049"/>
    </location>
</feature>
<proteinExistence type="predicted"/>
<dbReference type="Gene3D" id="3.40.50.10810">
    <property type="entry name" value="Tandem AAA-ATPase domain"/>
    <property type="match status" value="1"/>
</dbReference>
<evidence type="ECO:0000259" key="6">
    <source>
        <dbReference type="PROSITE" id="PS51194"/>
    </source>
</evidence>
<keyword evidence="1" id="KW-0378">Hydrolase</keyword>
<accession>A0A931AX63</accession>
<evidence type="ECO:0000256" key="2">
    <source>
        <dbReference type="PROSITE-ProRule" id="PRU00325"/>
    </source>
</evidence>
<dbReference type="Pfam" id="PF08455">
    <property type="entry name" value="SNF2_assoc"/>
    <property type="match status" value="1"/>
</dbReference>
<comment type="caution">
    <text evidence="7">The sequence shown here is derived from an EMBL/GenBank/DDBJ whole genome shotgun (WGS) entry which is preliminary data.</text>
</comment>
<dbReference type="InterPro" id="IPR013663">
    <property type="entry name" value="Helicase_SWF/SNF/SWI_bac"/>
</dbReference>
<gene>
    <name evidence="7" type="ORF">IC227_09995</name>
</gene>
<dbReference type="AlphaFoldDB" id="A0A931AX63"/>
<evidence type="ECO:0000256" key="3">
    <source>
        <dbReference type="SAM" id="Coils"/>
    </source>
</evidence>
<keyword evidence="2" id="KW-0479">Metal-binding</keyword>
<dbReference type="GO" id="GO:0008270">
    <property type="term" value="F:zinc ion binding"/>
    <property type="evidence" value="ECO:0007669"/>
    <property type="project" value="UniProtKB-KW"/>
</dbReference>
<dbReference type="InterPro" id="IPR049730">
    <property type="entry name" value="SNF2/RAD54-like_C"/>
</dbReference>
<dbReference type="PROSITE" id="PS51194">
    <property type="entry name" value="HELICASE_CTER"/>
    <property type="match status" value="1"/>
</dbReference>
<dbReference type="CDD" id="cd18012">
    <property type="entry name" value="DEXQc_arch_SWI2_SNF2"/>
    <property type="match status" value="1"/>
</dbReference>
<feature type="domain" description="Helicase ATP-binding" evidence="5">
    <location>
        <begin position="624"/>
        <end position="783"/>
    </location>
</feature>
<dbReference type="InterPro" id="IPR000330">
    <property type="entry name" value="SNF2_N"/>
</dbReference>
<dbReference type="GO" id="GO:0016787">
    <property type="term" value="F:hydrolase activity"/>
    <property type="evidence" value="ECO:0007669"/>
    <property type="project" value="UniProtKB-KW"/>
</dbReference>
<dbReference type="SMART" id="SM00487">
    <property type="entry name" value="DEXDc"/>
    <property type="match status" value="1"/>
</dbReference>
<feature type="domain" description="SWIM-type" evidence="4">
    <location>
        <begin position="44"/>
        <end position="80"/>
    </location>
</feature>
<dbReference type="GO" id="GO:0005524">
    <property type="term" value="F:ATP binding"/>
    <property type="evidence" value="ECO:0007669"/>
    <property type="project" value="InterPro"/>
</dbReference>
<reference evidence="7" key="1">
    <citation type="submission" date="2020-09" db="EMBL/GenBank/DDBJ databases">
        <title>Genomic insights into the novelty and pathogenicity of a unique biofilm-forming Enterococcus sp. bacteria (Enterococcus lacertideformus) identified in reptiles.</title>
        <authorList>
            <person name="Agius J.E."/>
            <person name="Phalen D.N."/>
            <person name="Rose K."/>
            <person name="Eden J.-S."/>
        </authorList>
    </citation>
    <scope>NUCLEOTIDE SEQUENCE</scope>
    <source>
        <strain evidence="7">PHRS 0518</strain>
    </source>
</reference>